<keyword evidence="2" id="KW-0812">Transmembrane</keyword>
<feature type="transmembrane region" description="Helical" evidence="2">
    <location>
        <begin position="55"/>
        <end position="78"/>
    </location>
</feature>
<proteinExistence type="predicted"/>
<gene>
    <name evidence="3" type="ORF">SAMN05216355_10668</name>
</gene>
<feature type="transmembrane region" description="Helical" evidence="2">
    <location>
        <begin position="144"/>
        <end position="163"/>
    </location>
</feature>
<protein>
    <submittedName>
        <fullName evidence="3">Uncharacterized protein</fullName>
    </submittedName>
</protein>
<dbReference type="AlphaFoldDB" id="A0A1H0CA14"/>
<evidence type="ECO:0000313" key="4">
    <source>
        <dbReference type="Proteomes" id="UP000198541"/>
    </source>
</evidence>
<dbReference type="EMBL" id="FNIM01000006">
    <property type="protein sequence ID" value="SDN54708.1"/>
    <property type="molecule type" value="Genomic_DNA"/>
</dbReference>
<accession>A0A1H0CA14</accession>
<keyword evidence="4" id="KW-1185">Reference proteome</keyword>
<name>A0A1H0CA14_9ACTO</name>
<dbReference type="STRING" id="332524.SAMN04487766_11131"/>
<evidence type="ECO:0000256" key="1">
    <source>
        <dbReference type="SAM" id="MobiDB-lite"/>
    </source>
</evidence>
<evidence type="ECO:0000256" key="2">
    <source>
        <dbReference type="SAM" id="Phobius"/>
    </source>
</evidence>
<feature type="region of interest" description="Disordered" evidence="1">
    <location>
        <begin position="1"/>
        <end position="24"/>
    </location>
</feature>
<dbReference type="Proteomes" id="UP000198541">
    <property type="component" value="Unassembled WGS sequence"/>
</dbReference>
<feature type="transmembrane region" description="Helical" evidence="2">
    <location>
        <begin position="113"/>
        <end position="132"/>
    </location>
</feature>
<organism evidence="3 4">
    <name type="scientific">Actinomyces ruminicola</name>
    <dbReference type="NCBI Taxonomy" id="332524"/>
    <lineage>
        <taxon>Bacteria</taxon>
        <taxon>Bacillati</taxon>
        <taxon>Actinomycetota</taxon>
        <taxon>Actinomycetes</taxon>
        <taxon>Actinomycetales</taxon>
        <taxon>Actinomycetaceae</taxon>
        <taxon>Actinomyces</taxon>
    </lineage>
</organism>
<sequence>MVTSQGRPLAEASSGTVGPNRGPAVKHEVSYRMDESFQPRALNDTRRPAHGWGRALVGVFAIFGLVILLPAFVALARAGAGSRLPAALSMLAGAGYLVLAVAVAHNGRRMRRVGWACLVLEALGLLGVNLAGGSGTAWSQWGAALWYLPVLLPLVGALQLWLADPRRIVTNAERITDISDTIQGTVHRDRS</sequence>
<keyword evidence="2" id="KW-1133">Transmembrane helix</keyword>
<evidence type="ECO:0000313" key="3">
    <source>
        <dbReference type="EMBL" id="SDN54708.1"/>
    </source>
</evidence>
<reference evidence="4" key="1">
    <citation type="submission" date="2016-10" db="EMBL/GenBank/DDBJ databases">
        <authorList>
            <person name="Varghese N."/>
            <person name="Submissions S."/>
        </authorList>
    </citation>
    <scope>NUCLEOTIDE SEQUENCE [LARGE SCALE GENOMIC DNA]</scope>
    <source>
        <strain evidence="4">DSM 27982</strain>
    </source>
</reference>
<feature type="transmembrane region" description="Helical" evidence="2">
    <location>
        <begin position="84"/>
        <end position="104"/>
    </location>
</feature>
<keyword evidence="2" id="KW-0472">Membrane</keyword>